<keyword evidence="2" id="KW-1185">Reference proteome</keyword>
<evidence type="ECO:0000313" key="1">
    <source>
        <dbReference type="EMBL" id="CCI10266.1"/>
    </source>
</evidence>
<name>A0A024FTC7_9STRA</name>
<accession>A0A024FTC7</accession>
<sequence>MKNVLMQKIVLSNEQDLFPASIKTEQDAQQMLKEDVMSGTSIGIVSTTPLRNHIEYARNVLKGFDNYIGSRPNDMTSKVRSKKKKDLQIEGYLDGRKFFRSLLLQCRSPGNGSKLTQAQGCSPFSETFISRKPTGLFKNACRKTSCHFASTSSDRCLHLK</sequence>
<evidence type="ECO:0000313" key="2">
    <source>
        <dbReference type="Proteomes" id="UP000053237"/>
    </source>
</evidence>
<dbReference type="InParanoid" id="A0A024FTC7"/>
<dbReference type="EMBL" id="CAIX01000191">
    <property type="protein sequence ID" value="CCI10266.1"/>
    <property type="molecule type" value="Genomic_DNA"/>
</dbReference>
<dbReference type="AlphaFoldDB" id="A0A024FTC7"/>
<gene>
    <name evidence="1" type="ORF">BN9_088990</name>
</gene>
<organism evidence="1 2">
    <name type="scientific">Albugo candida</name>
    <dbReference type="NCBI Taxonomy" id="65357"/>
    <lineage>
        <taxon>Eukaryota</taxon>
        <taxon>Sar</taxon>
        <taxon>Stramenopiles</taxon>
        <taxon>Oomycota</taxon>
        <taxon>Peronosporomycetes</taxon>
        <taxon>Albuginales</taxon>
        <taxon>Albuginaceae</taxon>
        <taxon>Albugo</taxon>
    </lineage>
</organism>
<dbReference type="Proteomes" id="UP000053237">
    <property type="component" value="Unassembled WGS sequence"/>
</dbReference>
<comment type="caution">
    <text evidence="1">The sequence shown here is derived from an EMBL/GenBank/DDBJ whole genome shotgun (WGS) entry which is preliminary data.</text>
</comment>
<reference evidence="1 2" key="1">
    <citation type="submission" date="2012-05" db="EMBL/GenBank/DDBJ databases">
        <title>Recombination and specialization in a pathogen metapopulation.</title>
        <authorList>
            <person name="Gardiner A."/>
            <person name="Kemen E."/>
            <person name="Schultz-Larsen T."/>
            <person name="MacLean D."/>
            <person name="Van Oosterhout C."/>
            <person name="Jones J.D.G."/>
        </authorList>
    </citation>
    <scope>NUCLEOTIDE SEQUENCE [LARGE SCALE GENOMIC DNA]</scope>
    <source>
        <strain evidence="1 2">Ac Nc2</strain>
    </source>
</reference>
<protein>
    <submittedName>
        <fullName evidence="1">Uncharacterized protein</fullName>
    </submittedName>
</protein>
<proteinExistence type="predicted"/>